<name>A0A7C3CJE7_9BACT</name>
<organism evidence="1">
    <name type="scientific">Thermosulfurimonas dismutans</name>
    <dbReference type="NCBI Taxonomy" id="999894"/>
    <lineage>
        <taxon>Bacteria</taxon>
        <taxon>Pseudomonadati</taxon>
        <taxon>Thermodesulfobacteriota</taxon>
        <taxon>Thermodesulfobacteria</taxon>
        <taxon>Thermodesulfobacteriales</taxon>
        <taxon>Thermodesulfobacteriaceae</taxon>
        <taxon>Thermosulfurimonas</taxon>
    </lineage>
</organism>
<comment type="caution">
    <text evidence="1">The sequence shown here is derived from an EMBL/GenBank/DDBJ whole genome shotgun (WGS) entry which is preliminary data.</text>
</comment>
<accession>A0A7C3CJE7</accession>
<gene>
    <name evidence="1" type="ORF">ENJ40_00360</name>
</gene>
<sequence>MSEELRFYAPGFSLKVEGEELGPRGFICNQITVEQSVEASARLSFSVFRAGTEKDLALWLEEALSFFRLGCRVEARAGYGGTRLLIFRGCLTSISYSLSVDSIGEIHLEAQDFLFLLMKGRALSSRHRGGFSQVRDHEVVRQVVDLYPVFEEKVIQETESRHPKVQQKQEEFDYQFLKRLAERNGYLLYSRLNQEKEKAVFCFENPEDGHGRRHELLFGRELRSFTPQFDLSGMISRVVVRGWDPMRKKEIQGQAEIREGGATEEIRILWPSPPTLEVSLPVRDRQEARSRAQALLRKHRTLLQVEAECLGLPEIQAGDRVEIKGLPLVQGPGGTALEGAFLVTQATHQIGEGGYHLRMKLKRVQK</sequence>
<dbReference type="Proteomes" id="UP000886043">
    <property type="component" value="Unassembled WGS sequence"/>
</dbReference>
<dbReference type="EMBL" id="DRMH01000008">
    <property type="protein sequence ID" value="HFC96896.1"/>
    <property type="molecule type" value="Genomic_DNA"/>
</dbReference>
<dbReference type="Pfam" id="PF05954">
    <property type="entry name" value="Phage_GPD"/>
    <property type="match status" value="1"/>
</dbReference>
<dbReference type="AlphaFoldDB" id="A0A7C3CJE7"/>
<proteinExistence type="predicted"/>
<evidence type="ECO:0000313" key="1">
    <source>
        <dbReference type="EMBL" id="HFC96896.1"/>
    </source>
</evidence>
<dbReference type="SUPFAM" id="SSF69279">
    <property type="entry name" value="Phage tail proteins"/>
    <property type="match status" value="1"/>
</dbReference>
<reference evidence="1" key="1">
    <citation type="journal article" date="2020" name="mSystems">
        <title>Genome- and Community-Level Interaction Insights into Carbon Utilization and Element Cycling Functions of Hydrothermarchaeota in Hydrothermal Sediment.</title>
        <authorList>
            <person name="Zhou Z."/>
            <person name="Liu Y."/>
            <person name="Xu W."/>
            <person name="Pan J."/>
            <person name="Luo Z.H."/>
            <person name="Li M."/>
        </authorList>
    </citation>
    <scope>NUCLEOTIDE SEQUENCE [LARGE SCALE GENOMIC DNA]</scope>
    <source>
        <strain evidence="1">HyVt-483</strain>
    </source>
</reference>
<protein>
    <submittedName>
        <fullName evidence="1">Phage late control D family protein</fullName>
    </submittedName>
</protein>